<dbReference type="InterPro" id="IPR000182">
    <property type="entry name" value="GNAT_dom"/>
</dbReference>
<dbReference type="Gene3D" id="3.40.630.30">
    <property type="match status" value="1"/>
</dbReference>
<evidence type="ECO:0000256" key="1">
    <source>
        <dbReference type="ARBA" id="ARBA00022679"/>
    </source>
</evidence>
<dbReference type="Pfam" id="PF13673">
    <property type="entry name" value="Acetyltransf_10"/>
    <property type="match status" value="1"/>
</dbReference>
<dbReference type="PANTHER" id="PTHR43877">
    <property type="entry name" value="AMINOALKYLPHOSPHONATE N-ACETYLTRANSFERASE-RELATED-RELATED"/>
    <property type="match status" value="1"/>
</dbReference>
<evidence type="ECO:0000259" key="3">
    <source>
        <dbReference type="PROSITE" id="PS51186"/>
    </source>
</evidence>
<proteinExistence type="predicted"/>
<dbReference type="InterPro" id="IPR050832">
    <property type="entry name" value="Bact_Acetyltransf"/>
</dbReference>
<dbReference type="CDD" id="cd04301">
    <property type="entry name" value="NAT_SF"/>
    <property type="match status" value="1"/>
</dbReference>
<protein>
    <submittedName>
        <fullName evidence="4">GNAT family N-acetyltransferase</fullName>
    </submittedName>
</protein>
<dbReference type="RefSeq" id="WP_035366224.1">
    <property type="nucleotide sequence ID" value="NZ_BNAP01000002.1"/>
</dbReference>
<dbReference type="EMBL" id="BNAP01000002">
    <property type="protein sequence ID" value="GHG83452.1"/>
    <property type="molecule type" value="Genomic_DNA"/>
</dbReference>
<organism evidence="4 5">
    <name type="scientific">Pseudodonghicola xiamenensis</name>
    <dbReference type="NCBI Taxonomy" id="337702"/>
    <lineage>
        <taxon>Bacteria</taxon>
        <taxon>Pseudomonadati</taxon>
        <taxon>Pseudomonadota</taxon>
        <taxon>Alphaproteobacteria</taxon>
        <taxon>Rhodobacterales</taxon>
        <taxon>Paracoccaceae</taxon>
        <taxon>Pseudodonghicola</taxon>
    </lineage>
</organism>
<keyword evidence="1" id="KW-0808">Transferase</keyword>
<dbReference type="Proteomes" id="UP000611500">
    <property type="component" value="Unassembled WGS sequence"/>
</dbReference>
<dbReference type="AlphaFoldDB" id="A0A8J3H5W9"/>
<evidence type="ECO:0000313" key="4">
    <source>
        <dbReference type="EMBL" id="GHG83452.1"/>
    </source>
</evidence>
<dbReference type="SUPFAM" id="SSF55729">
    <property type="entry name" value="Acyl-CoA N-acyltransferases (Nat)"/>
    <property type="match status" value="1"/>
</dbReference>
<dbReference type="InterPro" id="IPR016181">
    <property type="entry name" value="Acyl_CoA_acyltransferase"/>
</dbReference>
<dbReference type="PROSITE" id="PS51186">
    <property type="entry name" value="GNAT"/>
    <property type="match status" value="1"/>
</dbReference>
<gene>
    <name evidence="4" type="ORF">GCM10010961_08850</name>
</gene>
<keyword evidence="5" id="KW-1185">Reference proteome</keyword>
<evidence type="ECO:0000256" key="2">
    <source>
        <dbReference type="ARBA" id="ARBA00023315"/>
    </source>
</evidence>
<reference evidence="4" key="2">
    <citation type="submission" date="2020-09" db="EMBL/GenBank/DDBJ databases">
        <authorList>
            <person name="Sun Q."/>
            <person name="Zhou Y."/>
        </authorList>
    </citation>
    <scope>NUCLEOTIDE SEQUENCE</scope>
    <source>
        <strain evidence="4">CGMCC 1.7081</strain>
    </source>
</reference>
<reference evidence="4" key="1">
    <citation type="journal article" date="2014" name="Int. J. Syst. Evol. Microbiol.">
        <title>Complete genome sequence of Corynebacterium casei LMG S-19264T (=DSM 44701T), isolated from a smear-ripened cheese.</title>
        <authorList>
            <consortium name="US DOE Joint Genome Institute (JGI-PGF)"/>
            <person name="Walter F."/>
            <person name="Albersmeier A."/>
            <person name="Kalinowski J."/>
            <person name="Ruckert C."/>
        </authorList>
    </citation>
    <scope>NUCLEOTIDE SEQUENCE</scope>
    <source>
        <strain evidence="4">CGMCC 1.7081</strain>
    </source>
</reference>
<feature type="domain" description="N-acetyltransferase" evidence="3">
    <location>
        <begin position="1"/>
        <end position="142"/>
    </location>
</feature>
<dbReference type="PANTHER" id="PTHR43877:SF2">
    <property type="entry name" value="AMINOALKYLPHOSPHONATE N-ACETYLTRANSFERASE-RELATED"/>
    <property type="match status" value="1"/>
</dbReference>
<sequence length="142" mass="15421">MRIVEARTAAERQACYDLRFEVFVDEQGVTPESEIDAADDLATHLLMLEGEEPIGTLRILYEAPDARIGRVCLRQSARGKGLGAALMRAALTAIEAGPSIDKIRLSAQVPVLGFYEGLGFLAYGPVYDDEGIPHRSMERAAG</sequence>
<dbReference type="GO" id="GO:0016747">
    <property type="term" value="F:acyltransferase activity, transferring groups other than amino-acyl groups"/>
    <property type="evidence" value="ECO:0007669"/>
    <property type="project" value="InterPro"/>
</dbReference>
<keyword evidence="2" id="KW-0012">Acyltransferase</keyword>
<comment type="caution">
    <text evidence="4">The sequence shown here is derived from an EMBL/GenBank/DDBJ whole genome shotgun (WGS) entry which is preliminary data.</text>
</comment>
<name>A0A8J3H5W9_9RHOB</name>
<accession>A0A8J3H5W9</accession>
<evidence type="ECO:0000313" key="5">
    <source>
        <dbReference type="Proteomes" id="UP000611500"/>
    </source>
</evidence>